<gene>
    <name evidence="1" type="ORF">L1987_61380</name>
</gene>
<accession>A0ACB9C7G1</accession>
<evidence type="ECO:0000313" key="2">
    <source>
        <dbReference type="Proteomes" id="UP001056120"/>
    </source>
</evidence>
<evidence type="ECO:0000313" key="1">
    <source>
        <dbReference type="EMBL" id="KAI3730211.1"/>
    </source>
</evidence>
<organism evidence="1 2">
    <name type="scientific">Smallanthus sonchifolius</name>
    <dbReference type="NCBI Taxonomy" id="185202"/>
    <lineage>
        <taxon>Eukaryota</taxon>
        <taxon>Viridiplantae</taxon>
        <taxon>Streptophyta</taxon>
        <taxon>Embryophyta</taxon>
        <taxon>Tracheophyta</taxon>
        <taxon>Spermatophyta</taxon>
        <taxon>Magnoliopsida</taxon>
        <taxon>eudicotyledons</taxon>
        <taxon>Gunneridae</taxon>
        <taxon>Pentapetalae</taxon>
        <taxon>asterids</taxon>
        <taxon>campanulids</taxon>
        <taxon>Asterales</taxon>
        <taxon>Asteraceae</taxon>
        <taxon>Asteroideae</taxon>
        <taxon>Heliantheae alliance</taxon>
        <taxon>Millerieae</taxon>
        <taxon>Smallanthus</taxon>
    </lineage>
</organism>
<protein>
    <submittedName>
        <fullName evidence="1">Uncharacterized protein</fullName>
    </submittedName>
</protein>
<proteinExistence type="predicted"/>
<dbReference type="Proteomes" id="UP001056120">
    <property type="component" value="Linkage Group LG21"/>
</dbReference>
<dbReference type="EMBL" id="CM042038">
    <property type="protein sequence ID" value="KAI3730211.1"/>
    <property type="molecule type" value="Genomic_DNA"/>
</dbReference>
<reference evidence="2" key="1">
    <citation type="journal article" date="2022" name="Mol. Ecol. Resour.">
        <title>The genomes of chicory, endive, great burdock and yacon provide insights into Asteraceae palaeo-polyploidization history and plant inulin production.</title>
        <authorList>
            <person name="Fan W."/>
            <person name="Wang S."/>
            <person name="Wang H."/>
            <person name="Wang A."/>
            <person name="Jiang F."/>
            <person name="Liu H."/>
            <person name="Zhao H."/>
            <person name="Xu D."/>
            <person name="Zhang Y."/>
        </authorList>
    </citation>
    <scope>NUCLEOTIDE SEQUENCE [LARGE SCALE GENOMIC DNA]</scope>
    <source>
        <strain evidence="2">cv. Yunnan</strain>
    </source>
</reference>
<keyword evidence="2" id="KW-1185">Reference proteome</keyword>
<sequence>MGQLFRLSSPFNPLGLDIHFRNSKSPPQRASLRVFHEYLVPTLKAPPPKTERRGNMPFKITNFPFIQHNPRSVRLENFQPKDPKPNRFYNNVAESCRGSRFLIKNTHISFLPHKVHRSSQGEAVNNATQGFVIFYPVQVIGKGRPTTRQRPPGGEFADFRPNNTRVATFKKQVFEAVRDQVTQGTFAFSNFLPTLDELMGSKLTKEGQP</sequence>
<reference evidence="1 2" key="2">
    <citation type="journal article" date="2022" name="Mol. Ecol. Resour.">
        <title>The genomes of chicory, endive, great burdock and yacon provide insights into Asteraceae paleo-polyploidization history and plant inulin production.</title>
        <authorList>
            <person name="Fan W."/>
            <person name="Wang S."/>
            <person name="Wang H."/>
            <person name="Wang A."/>
            <person name="Jiang F."/>
            <person name="Liu H."/>
            <person name="Zhao H."/>
            <person name="Xu D."/>
            <person name="Zhang Y."/>
        </authorList>
    </citation>
    <scope>NUCLEOTIDE SEQUENCE [LARGE SCALE GENOMIC DNA]</scope>
    <source>
        <strain evidence="2">cv. Yunnan</strain>
        <tissue evidence="1">Leaves</tissue>
    </source>
</reference>
<comment type="caution">
    <text evidence="1">The sequence shown here is derived from an EMBL/GenBank/DDBJ whole genome shotgun (WGS) entry which is preliminary data.</text>
</comment>
<name>A0ACB9C7G1_9ASTR</name>